<evidence type="ECO:0000313" key="1">
    <source>
        <dbReference type="EMBL" id="ERK51707.1"/>
    </source>
</evidence>
<accession>U2RLV7</accession>
<name>U2RLV7_LEPWF</name>
<dbReference type="EMBL" id="AWVM01000056">
    <property type="protein sequence ID" value="ERK51707.1"/>
    <property type="molecule type" value="Genomic_DNA"/>
</dbReference>
<sequence length="71" mass="8604">MIKYAKIHKVKIENETRYIAKVYIDREEIENESFSSPTFEETAKHILKDCVVSNYFDITEWRDNEDKKIFL</sequence>
<dbReference type="Proteomes" id="UP000016626">
    <property type="component" value="Unassembled WGS sequence"/>
</dbReference>
<dbReference type="PATRIC" id="fig|888055.3.peg.1048"/>
<gene>
    <name evidence="1" type="ORF">HMPREF9015_01090</name>
</gene>
<dbReference type="HOGENOM" id="CLU_2862370_0_0_0"/>
<protein>
    <submittedName>
        <fullName evidence="1">Uncharacterized protein</fullName>
    </submittedName>
</protein>
<evidence type="ECO:0000313" key="2">
    <source>
        <dbReference type="Proteomes" id="UP000016626"/>
    </source>
</evidence>
<reference evidence="1 2" key="1">
    <citation type="submission" date="2013-06" db="EMBL/GenBank/DDBJ databases">
        <authorList>
            <person name="Weinstock G."/>
            <person name="Sodergren E."/>
            <person name="Lobos E.A."/>
            <person name="Fulton L."/>
            <person name="Fulton R."/>
            <person name="Courtney L."/>
            <person name="Fronick C."/>
            <person name="O'Laughlin M."/>
            <person name="Godfrey J."/>
            <person name="Wilson R.M."/>
            <person name="Miner T."/>
            <person name="Farmer C."/>
            <person name="Delehaunty K."/>
            <person name="Cordes M."/>
            <person name="Minx P."/>
            <person name="Tomlinson C."/>
            <person name="Chen J."/>
            <person name="Wollam A."/>
            <person name="Pepin K.H."/>
            <person name="Bhonagiri V."/>
            <person name="Zhang X."/>
            <person name="Warren W."/>
            <person name="Mitreva M."/>
            <person name="Mardis E.R."/>
            <person name="Wilson R.K."/>
        </authorList>
    </citation>
    <scope>NUCLEOTIDE SEQUENCE [LARGE SCALE GENOMIC DNA]</scope>
    <source>
        <strain evidence="1 2">F0279</strain>
    </source>
</reference>
<organism evidence="1 2">
    <name type="scientific">Leptotrichia wadei (strain F0279)</name>
    <dbReference type="NCBI Taxonomy" id="888055"/>
    <lineage>
        <taxon>Bacteria</taxon>
        <taxon>Fusobacteriati</taxon>
        <taxon>Fusobacteriota</taxon>
        <taxon>Fusobacteriia</taxon>
        <taxon>Fusobacteriales</taxon>
        <taxon>Leptotrichiaceae</taxon>
        <taxon>Leptotrichia</taxon>
    </lineage>
</organism>
<comment type="caution">
    <text evidence="1">The sequence shown here is derived from an EMBL/GenBank/DDBJ whole genome shotgun (WGS) entry which is preliminary data.</text>
</comment>
<dbReference type="AlphaFoldDB" id="U2RLV7"/>
<proteinExistence type="predicted"/>